<dbReference type="STRING" id="1798183.GA0061080_10744"/>
<reference evidence="3" key="1">
    <citation type="submission" date="2016-08" db="EMBL/GenBank/DDBJ databases">
        <authorList>
            <person name="Varghese N."/>
            <person name="Submissions Spin"/>
        </authorList>
    </citation>
    <scope>NUCLEOTIDE SEQUENCE [LARGE SCALE GENOMIC DNA]</scope>
    <source>
        <strain evidence="3">R-53144</strain>
    </source>
</reference>
<evidence type="ECO:0000313" key="3">
    <source>
        <dbReference type="Proteomes" id="UP000199698"/>
    </source>
</evidence>
<accession>A0A1C4DHG4</accession>
<dbReference type="RefSeq" id="WP_091125939.1">
    <property type="nucleotide sequence ID" value="NZ_FMBA01000074.1"/>
</dbReference>
<dbReference type="PROSITE" id="PS51257">
    <property type="entry name" value="PROKAR_LIPOPROTEIN"/>
    <property type="match status" value="1"/>
</dbReference>
<dbReference type="AlphaFoldDB" id="A0A1C4DHG4"/>
<feature type="chain" id="PRO_5008690552" description="Lipoprotein" evidence="1">
    <location>
        <begin position="20"/>
        <end position="239"/>
    </location>
</feature>
<evidence type="ECO:0000256" key="1">
    <source>
        <dbReference type="SAM" id="SignalP"/>
    </source>
</evidence>
<dbReference type="EMBL" id="FMBA01000074">
    <property type="protein sequence ID" value="SCC30773.1"/>
    <property type="molecule type" value="Genomic_DNA"/>
</dbReference>
<evidence type="ECO:0000313" key="2">
    <source>
        <dbReference type="EMBL" id="SCC30773.1"/>
    </source>
</evidence>
<sequence length="239" mass="27985">MKTIVILLLLSFLTSCAYAHKEEKTDINYSKDIALDHDPVLIQLGSEKLALKGLSPEDFSLVQKGNTLFIIKKLYLGIDDLQIEFIDNKEQDFLLTGEIEYGVYQDLIDGIRNIQFLPFSFKEDIQLHNNKGKFILSTAIKTTPQLEAICQERYFDEIRKESYLAQKQFYQNEIIDNPEKYKDCCPEYIEYAKKFLSKKERDFHSLQSLFVEIIYKKITLNMGDGYHIVFYNINDFVPE</sequence>
<keyword evidence="1" id="KW-0732">Signal</keyword>
<feature type="signal peptide" evidence="1">
    <location>
        <begin position="1"/>
        <end position="19"/>
    </location>
</feature>
<dbReference type="OrthoDB" id="1076303at2"/>
<protein>
    <recommendedName>
        <fullName evidence="4">Lipoprotein</fullName>
    </recommendedName>
</protein>
<keyword evidence="3" id="KW-1185">Reference proteome</keyword>
<evidence type="ECO:0008006" key="4">
    <source>
        <dbReference type="Google" id="ProtNLM"/>
    </source>
</evidence>
<gene>
    <name evidence="2" type="ORF">GA0061080_10744</name>
</gene>
<dbReference type="Proteomes" id="UP000199698">
    <property type="component" value="Unassembled WGS sequence"/>
</dbReference>
<organism evidence="2 3">
    <name type="scientific">Gilliamella intestini</name>
    <dbReference type="NCBI Taxonomy" id="1798183"/>
    <lineage>
        <taxon>Bacteria</taxon>
        <taxon>Pseudomonadati</taxon>
        <taxon>Pseudomonadota</taxon>
        <taxon>Gammaproteobacteria</taxon>
        <taxon>Orbales</taxon>
        <taxon>Orbaceae</taxon>
        <taxon>Gilliamella</taxon>
    </lineage>
</organism>
<name>A0A1C4DHG4_9GAMM</name>
<proteinExistence type="predicted"/>